<protein>
    <submittedName>
        <fullName evidence="2">3-oxoacyl-[acyl-carrier protein] reductase</fullName>
    </submittedName>
</protein>
<keyword evidence="3" id="KW-1185">Reference proteome</keyword>
<evidence type="ECO:0000256" key="1">
    <source>
        <dbReference type="ARBA" id="ARBA00006484"/>
    </source>
</evidence>
<sequence>MNLNFAGKNVLITGGSCGIALSLASLLISEDLFPILTFRDSKGKNKIKESLSGWEGRYDTTFFDLALPGKIGEIFSKRTEINYMVDLAQGDYETLVASANPDTLSRYMADNITARAQLVRLVSRSMVTKRFGRMIFVSSVAAGMPGKGQGLYASSKLAAEGIYRNVGLELAARGITTMSLRPGYVTSGRGETFIEKSGQALLKKIPGGCFISEANVAKTLLFFLSDTGIAFNGVNLTMDGGMSCGK</sequence>
<dbReference type="RefSeq" id="WP_084069864.1">
    <property type="nucleotide sequence ID" value="NZ_FWXY01000013.1"/>
</dbReference>
<dbReference type="InterPro" id="IPR020904">
    <property type="entry name" value="Sc_DH/Rdtase_CS"/>
</dbReference>
<dbReference type="EMBL" id="FWXY01000013">
    <property type="protein sequence ID" value="SMC88829.1"/>
    <property type="molecule type" value="Genomic_DNA"/>
</dbReference>
<dbReference type="SUPFAM" id="SSF51735">
    <property type="entry name" value="NAD(P)-binding Rossmann-fold domains"/>
    <property type="match status" value="1"/>
</dbReference>
<dbReference type="InterPro" id="IPR002347">
    <property type="entry name" value="SDR_fam"/>
</dbReference>
<dbReference type="AlphaFoldDB" id="A0A1W2CUB8"/>
<name>A0A1W2CUB8_9BACT</name>
<dbReference type="InterPro" id="IPR050259">
    <property type="entry name" value="SDR"/>
</dbReference>
<dbReference type="OrthoDB" id="5415525at2"/>
<comment type="similarity">
    <text evidence="1">Belongs to the short-chain dehydrogenases/reductases (SDR) family.</text>
</comment>
<evidence type="ECO:0000313" key="2">
    <source>
        <dbReference type="EMBL" id="SMC88829.1"/>
    </source>
</evidence>
<proteinExistence type="inferred from homology"/>
<dbReference type="PANTHER" id="PTHR42879:SF2">
    <property type="entry name" value="3-OXOACYL-[ACYL-CARRIER-PROTEIN] REDUCTASE FABG"/>
    <property type="match status" value="1"/>
</dbReference>
<dbReference type="PROSITE" id="PS00061">
    <property type="entry name" value="ADH_SHORT"/>
    <property type="match status" value="1"/>
</dbReference>
<dbReference type="Gene3D" id="3.40.50.720">
    <property type="entry name" value="NAD(P)-binding Rossmann-like Domain"/>
    <property type="match status" value="1"/>
</dbReference>
<dbReference type="PANTHER" id="PTHR42879">
    <property type="entry name" value="3-OXOACYL-(ACYL-CARRIER-PROTEIN) REDUCTASE"/>
    <property type="match status" value="1"/>
</dbReference>
<dbReference type="Pfam" id="PF00106">
    <property type="entry name" value="adh_short"/>
    <property type="match status" value="1"/>
</dbReference>
<organism evidence="2 3">
    <name type="scientific">Desulfocicer vacuolatum DSM 3385</name>
    <dbReference type="NCBI Taxonomy" id="1121400"/>
    <lineage>
        <taxon>Bacteria</taxon>
        <taxon>Pseudomonadati</taxon>
        <taxon>Thermodesulfobacteriota</taxon>
        <taxon>Desulfobacteria</taxon>
        <taxon>Desulfobacterales</taxon>
        <taxon>Desulfobacteraceae</taxon>
        <taxon>Desulfocicer</taxon>
    </lineage>
</organism>
<gene>
    <name evidence="2" type="ORF">SAMN02746065_113126</name>
</gene>
<dbReference type="CDD" id="cd05233">
    <property type="entry name" value="SDR_c"/>
    <property type="match status" value="1"/>
</dbReference>
<dbReference type="Proteomes" id="UP000192418">
    <property type="component" value="Unassembled WGS sequence"/>
</dbReference>
<evidence type="ECO:0000313" key="3">
    <source>
        <dbReference type="Proteomes" id="UP000192418"/>
    </source>
</evidence>
<dbReference type="STRING" id="1121400.SAMN02746065_113126"/>
<dbReference type="PRINTS" id="PR00081">
    <property type="entry name" value="GDHRDH"/>
</dbReference>
<accession>A0A1W2CUB8</accession>
<dbReference type="GO" id="GO:0032787">
    <property type="term" value="P:monocarboxylic acid metabolic process"/>
    <property type="evidence" value="ECO:0007669"/>
    <property type="project" value="UniProtKB-ARBA"/>
</dbReference>
<dbReference type="InterPro" id="IPR036291">
    <property type="entry name" value="NAD(P)-bd_dom_sf"/>
</dbReference>
<reference evidence="2 3" key="1">
    <citation type="submission" date="2017-04" db="EMBL/GenBank/DDBJ databases">
        <authorList>
            <person name="Afonso C.L."/>
            <person name="Miller P.J."/>
            <person name="Scott M.A."/>
            <person name="Spackman E."/>
            <person name="Goraichik I."/>
            <person name="Dimitrov K.M."/>
            <person name="Suarez D.L."/>
            <person name="Swayne D.E."/>
        </authorList>
    </citation>
    <scope>NUCLEOTIDE SEQUENCE [LARGE SCALE GENOMIC DNA]</scope>
    <source>
        <strain evidence="2 3">DSM 3385</strain>
    </source>
</reference>